<keyword evidence="3" id="KW-1185">Reference proteome</keyword>
<dbReference type="EMBL" id="JAUSTU010000026">
    <property type="protein sequence ID" value="MDQ0157402.1"/>
    <property type="molecule type" value="Genomic_DNA"/>
</dbReference>
<evidence type="ECO:0000259" key="1">
    <source>
        <dbReference type="Pfam" id="PF13847"/>
    </source>
</evidence>
<dbReference type="PANTHER" id="PTHR43861:SF1">
    <property type="entry name" value="TRANS-ACONITATE 2-METHYLTRANSFERASE"/>
    <property type="match status" value="1"/>
</dbReference>
<gene>
    <name evidence="2" type="ORF">J2S07_003737</name>
</gene>
<dbReference type="Pfam" id="PF13847">
    <property type="entry name" value="Methyltransf_31"/>
    <property type="match status" value="1"/>
</dbReference>
<dbReference type="CDD" id="cd02440">
    <property type="entry name" value="AdoMet_MTases"/>
    <property type="match status" value="1"/>
</dbReference>
<dbReference type="Gene3D" id="3.40.50.150">
    <property type="entry name" value="Vaccinia Virus protein VP39"/>
    <property type="match status" value="1"/>
</dbReference>
<reference evidence="2 3" key="1">
    <citation type="submission" date="2023-07" db="EMBL/GenBank/DDBJ databases">
        <title>Genomic Encyclopedia of Type Strains, Phase IV (KMG-IV): sequencing the most valuable type-strain genomes for metagenomic binning, comparative biology and taxonomic classification.</title>
        <authorList>
            <person name="Goeker M."/>
        </authorList>
    </citation>
    <scope>NUCLEOTIDE SEQUENCE [LARGE SCALE GENOMIC DNA]</scope>
    <source>
        <strain evidence="2 3">DSM 23948</strain>
    </source>
</reference>
<sequence>MIDLLAPHKGEKILDLGCGTGDLAKELFDFGVNVVGVDKSENMIRNAKSKYPDIYFEVNDAIKLDYNDEFDAVFSNATLHWVKLPKQALQHIFKGLKHGGRFVAKFGGKGNVEKITSEIINKRKKLGYEFEMEHFPWYYPSIGEYTSLMEKVGFRVIFAQHFDRPTPLDGGNDIIECLIIQVTYDTI</sequence>
<dbReference type="SUPFAM" id="SSF53335">
    <property type="entry name" value="S-adenosyl-L-methionine-dependent methyltransferases"/>
    <property type="match status" value="1"/>
</dbReference>
<organism evidence="2 3">
    <name type="scientific">Anoxybacillus andreesenii</name>
    <dbReference type="NCBI Taxonomy" id="1325932"/>
    <lineage>
        <taxon>Bacteria</taxon>
        <taxon>Bacillati</taxon>
        <taxon>Bacillota</taxon>
        <taxon>Bacilli</taxon>
        <taxon>Bacillales</taxon>
        <taxon>Anoxybacillaceae</taxon>
        <taxon>Anoxybacillus</taxon>
    </lineage>
</organism>
<dbReference type="PANTHER" id="PTHR43861">
    <property type="entry name" value="TRANS-ACONITATE 2-METHYLTRANSFERASE-RELATED"/>
    <property type="match status" value="1"/>
</dbReference>
<protein>
    <submittedName>
        <fullName evidence="2">Ubiquinone/menaquinone biosynthesis C-methylase UbiE</fullName>
    </submittedName>
</protein>
<name>A0ABT9V8W3_9BACL</name>
<dbReference type="InterPro" id="IPR029063">
    <property type="entry name" value="SAM-dependent_MTases_sf"/>
</dbReference>
<evidence type="ECO:0000313" key="3">
    <source>
        <dbReference type="Proteomes" id="UP001231362"/>
    </source>
</evidence>
<dbReference type="InterPro" id="IPR025714">
    <property type="entry name" value="Methyltranfer_dom"/>
</dbReference>
<evidence type="ECO:0000313" key="2">
    <source>
        <dbReference type="EMBL" id="MDQ0157402.1"/>
    </source>
</evidence>
<proteinExistence type="predicted"/>
<keyword evidence="2" id="KW-0830">Ubiquinone</keyword>
<accession>A0ABT9V8W3</accession>
<dbReference type="Proteomes" id="UP001231362">
    <property type="component" value="Unassembled WGS sequence"/>
</dbReference>
<feature type="domain" description="Methyltransferase" evidence="1">
    <location>
        <begin position="8"/>
        <end position="104"/>
    </location>
</feature>
<comment type="caution">
    <text evidence="2">The sequence shown here is derived from an EMBL/GenBank/DDBJ whole genome shotgun (WGS) entry which is preliminary data.</text>
</comment>